<feature type="domain" description="Enoyl reductase (ER)" evidence="1">
    <location>
        <begin position="25"/>
        <end position="375"/>
    </location>
</feature>
<dbReference type="Gene3D" id="3.90.180.10">
    <property type="entry name" value="Medium-chain alcohol dehydrogenases, catalytic domain"/>
    <property type="match status" value="1"/>
</dbReference>
<organism evidence="2 3">
    <name type="scientific">Collybiopsis confluens</name>
    <dbReference type="NCBI Taxonomy" id="2823264"/>
    <lineage>
        <taxon>Eukaryota</taxon>
        <taxon>Fungi</taxon>
        <taxon>Dikarya</taxon>
        <taxon>Basidiomycota</taxon>
        <taxon>Agaricomycotina</taxon>
        <taxon>Agaricomycetes</taxon>
        <taxon>Agaricomycetidae</taxon>
        <taxon>Agaricales</taxon>
        <taxon>Marasmiineae</taxon>
        <taxon>Omphalotaceae</taxon>
        <taxon>Collybiopsis</taxon>
    </lineage>
</organism>
<dbReference type="AlphaFoldDB" id="A0A8H5MDX1"/>
<dbReference type="InterPro" id="IPR020843">
    <property type="entry name" value="ER"/>
</dbReference>
<dbReference type="GO" id="GO:0016651">
    <property type="term" value="F:oxidoreductase activity, acting on NAD(P)H"/>
    <property type="evidence" value="ECO:0007669"/>
    <property type="project" value="InterPro"/>
</dbReference>
<dbReference type="Pfam" id="PF08240">
    <property type="entry name" value="ADH_N"/>
    <property type="match status" value="1"/>
</dbReference>
<dbReference type="CDD" id="cd08249">
    <property type="entry name" value="enoyl_reductase_like"/>
    <property type="match status" value="1"/>
</dbReference>
<sequence length="378" mass="41428">MWVVYYRLFDKMTSLPESIKALQLQSNRTVKVVDIPFASQDLVKNIPEDQVIIRVRAVGLNPTDWKHALGEVGTPGTISGCDSAGDVVKVGSAVKHLKVGDRAAGFTFGGSHQTGNGSFSEYVRFVAAVCFKVPESMTYEEAASFPIPHLTAVQALYIRLNLPRPLHPGLKREWILIWGGSTAVGHHAVQLAALSGLRVLVTASSAVHDELKALGAEACFDYKDADVVEKIRKAAGEEGISYALDTVCEKGSTENVIDVFPPRGGRVITILPISEEVQKRRKQVSTEFTLVYTEIGFALRLGHVLDIPAMPEDKAGTLDYVSNYILTVLEGWKAGQGSPKFKTQRLRRFEGGLERITEGLEIMRDGNYGREKLVFTIA</sequence>
<dbReference type="OrthoDB" id="10257049at2759"/>
<dbReference type="InterPro" id="IPR036291">
    <property type="entry name" value="NAD(P)-bd_dom_sf"/>
</dbReference>
<name>A0A8H5MDX1_9AGAR</name>
<accession>A0A8H5MDX1</accession>
<dbReference type="InterPro" id="IPR013149">
    <property type="entry name" value="ADH-like_C"/>
</dbReference>
<dbReference type="SUPFAM" id="SSF51735">
    <property type="entry name" value="NAD(P)-binding Rossmann-fold domains"/>
    <property type="match status" value="1"/>
</dbReference>
<comment type="caution">
    <text evidence="2">The sequence shown here is derived from an EMBL/GenBank/DDBJ whole genome shotgun (WGS) entry which is preliminary data.</text>
</comment>
<dbReference type="PANTHER" id="PTHR45348:SF2">
    <property type="entry name" value="ZINC-TYPE ALCOHOL DEHYDROGENASE-LIKE PROTEIN C2E1P3.01"/>
    <property type="match status" value="1"/>
</dbReference>
<dbReference type="EMBL" id="JAACJN010000017">
    <property type="protein sequence ID" value="KAF5390111.1"/>
    <property type="molecule type" value="Genomic_DNA"/>
</dbReference>
<dbReference type="PANTHER" id="PTHR45348">
    <property type="entry name" value="HYPOTHETICAL OXIDOREDUCTASE (EUROFUNG)"/>
    <property type="match status" value="1"/>
</dbReference>
<dbReference type="InterPro" id="IPR011032">
    <property type="entry name" value="GroES-like_sf"/>
</dbReference>
<gene>
    <name evidence="2" type="ORF">D9757_003822</name>
</gene>
<dbReference type="InterPro" id="IPR047122">
    <property type="entry name" value="Trans-enoyl_RdTase-like"/>
</dbReference>
<dbReference type="Pfam" id="PF00107">
    <property type="entry name" value="ADH_zinc_N"/>
    <property type="match status" value="1"/>
</dbReference>
<keyword evidence="3" id="KW-1185">Reference proteome</keyword>
<dbReference type="SUPFAM" id="SSF50129">
    <property type="entry name" value="GroES-like"/>
    <property type="match status" value="1"/>
</dbReference>
<evidence type="ECO:0000259" key="1">
    <source>
        <dbReference type="SMART" id="SM00829"/>
    </source>
</evidence>
<dbReference type="Proteomes" id="UP000518752">
    <property type="component" value="Unassembled WGS sequence"/>
</dbReference>
<proteinExistence type="predicted"/>
<reference evidence="2 3" key="1">
    <citation type="journal article" date="2020" name="ISME J.">
        <title>Uncovering the hidden diversity of litter-decomposition mechanisms in mushroom-forming fungi.</title>
        <authorList>
            <person name="Floudas D."/>
            <person name="Bentzer J."/>
            <person name="Ahren D."/>
            <person name="Johansson T."/>
            <person name="Persson P."/>
            <person name="Tunlid A."/>
        </authorList>
    </citation>
    <scope>NUCLEOTIDE SEQUENCE [LARGE SCALE GENOMIC DNA]</scope>
    <source>
        <strain evidence="2 3">CBS 406.79</strain>
    </source>
</reference>
<dbReference type="Gene3D" id="3.40.50.720">
    <property type="entry name" value="NAD(P)-binding Rossmann-like Domain"/>
    <property type="match status" value="1"/>
</dbReference>
<dbReference type="InterPro" id="IPR013154">
    <property type="entry name" value="ADH-like_N"/>
</dbReference>
<dbReference type="SMART" id="SM00829">
    <property type="entry name" value="PKS_ER"/>
    <property type="match status" value="1"/>
</dbReference>
<evidence type="ECO:0000313" key="2">
    <source>
        <dbReference type="EMBL" id="KAF5390111.1"/>
    </source>
</evidence>
<protein>
    <recommendedName>
        <fullName evidence="1">Enoyl reductase (ER) domain-containing protein</fullName>
    </recommendedName>
</protein>
<evidence type="ECO:0000313" key="3">
    <source>
        <dbReference type="Proteomes" id="UP000518752"/>
    </source>
</evidence>